<dbReference type="Gene3D" id="2.60.40.790">
    <property type="match status" value="1"/>
</dbReference>
<protein>
    <submittedName>
        <fullName evidence="4">SGS-domain-containing protein</fullName>
    </submittedName>
</protein>
<dbReference type="PROSITE" id="PS51203">
    <property type="entry name" value="CS"/>
    <property type="match status" value="1"/>
</dbReference>
<proteinExistence type="inferred from homology"/>
<dbReference type="Pfam" id="PF05002">
    <property type="entry name" value="SGS"/>
    <property type="match status" value="1"/>
</dbReference>
<dbReference type="PANTHER" id="PTHR45862">
    <property type="entry name" value="PROTEIN SGT1 HOMOLOG"/>
    <property type="match status" value="1"/>
</dbReference>
<evidence type="ECO:0000256" key="1">
    <source>
        <dbReference type="ARBA" id="ARBA00008509"/>
    </source>
</evidence>
<keyword evidence="5" id="KW-1185">Reference proteome</keyword>
<dbReference type="InterPro" id="IPR044563">
    <property type="entry name" value="Sgt1-like"/>
</dbReference>
<dbReference type="InterPro" id="IPR007699">
    <property type="entry name" value="SGS_dom"/>
</dbReference>
<feature type="domain" description="CS" evidence="3">
    <location>
        <begin position="170"/>
        <end position="260"/>
    </location>
</feature>
<feature type="domain" description="SGS" evidence="2">
    <location>
        <begin position="245"/>
        <end position="352"/>
    </location>
</feature>
<dbReference type="Gene3D" id="1.25.40.10">
    <property type="entry name" value="Tetratricopeptide repeat domain"/>
    <property type="match status" value="1"/>
</dbReference>
<evidence type="ECO:0000313" key="4">
    <source>
        <dbReference type="EMBL" id="RKP31373.1"/>
    </source>
</evidence>
<dbReference type="GO" id="GO:0051087">
    <property type="term" value="F:protein-folding chaperone binding"/>
    <property type="evidence" value="ECO:0007669"/>
    <property type="project" value="InterPro"/>
</dbReference>
<dbReference type="AlphaFoldDB" id="A0A4P9ZEY1"/>
<gene>
    <name evidence="4" type="ORF">METBISCDRAFT_14189</name>
</gene>
<reference evidence="5" key="1">
    <citation type="journal article" date="2018" name="Nat. Microbiol.">
        <title>Leveraging single-cell genomics to expand the fungal tree of life.</title>
        <authorList>
            <person name="Ahrendt S.R."/>
            <person name="Quandt C.A."/>
            <person name="Ciobanu D."/>
            <person name="Clum A."/>
            <person name="Salamov A."/>
            <person name="Andreopoulos B."/>
            <person name="Cheng J.F."/>
            <person name="Woyke T."/>
            <person name="Pelin A."/>
            <person name="Henrissat B."/>
            <person name="Reynolds N.K."/>
            <person name="Benny G.L."/>
            <person name="Smith M.E."/>
            <person name="James T.Y."/>
            <person name="Grigoriev I.V."/>
        </authorList>
    </citation>
    <scope>NUCLEOTIDE SEQUENCE [LARGE SCALE GENOMIC DNA]</scope>
    <source>
        <strain evidence="5">Baker2002</strain>
    </source>
</reference>
<dbReference type="EMBL" id="ML004442">
    <property type="protein sequence ID" value="RKP31373.1"/>
    <property type="molecule type" value="Genomic_DNA"/>
</dbReference>
<organism evidence="4 5">
    <name type="scientific">Metschnikowia bicuspidata</name>
    <dbReference type="NCBI Taxonomy" id="27322"/>
    <lineage>
        <taxon>Eukaryota</taxon>
        <taxon>Fungi</taxon>
        <taxon>Dikarya</taxon>
        <taxon>Ascomycota</taxon>
        <taxon>Saccharomycotina</taxon>
        <taxon>Pichiomycetes</taxon>
        <taxon>Metschnikowiaceae</taxon>
        <taxon>Metschnikowia</taxon>
    </lineage>
</organism>
<comment type="similarity">
    <text evidence="1">Belongs to the SGT1 family.</text>
</comment>
<dbReference type="InterPro" id="IPR007052">
    <property type="entry name" value="CS_dom"/>
</dbReference>
<dbReference type="Proteomes" id="UP000268321">
    <property type="component" value="Unassembled WGS sequence"/>
</dbReference>
<dbReference type="InterPro" id="IPR008978">
    <property type="entry name" value="HSP20-like_chaperone"/>
</dbReference>
<dbReference type="Pfam" id="PF04969">
    <property type="entry name" value="CS"/>
    <property type="match status" value="1"/>
</dbReference>
<dbReference type="InterPro" id="IPR011990">
    <property type="entry name" value="TPR-like_helical_dom_sf"/>
</dbReference>
<dbReference type="OrthoDB" id="1898560at2759"/>
<dbReference type="CDD" id="cd06466">
    <property type="entry name" value="p23_CS_SGT1_like"/>
    <property type="match status" value="1"/>
</dbReference>
<dbReference type="SUPFAM" id="SSF48452">
    <property type="entry name" value="TPR-like"/>
    <property type="match status" value="1"/>
</dbReference>
<accession>A0A4P9ZEY1</accession>
<sequence>MAIETTIKQGDDLAEALDFAGAIYKYTCALKENPDAFSAVIKRAQAYTKAKEYTNAKADIESALQLAEKRGKMHEKALCYFRRGIVFYAEKKYADSLASFKRAVELKCPEPSLNIWVSKVKRDLEKQGKSAKSTASTTAAQCIAQTTAQSTTTPQPSTSIETINKHTPLKLQIRDDWYQDQESVTVTIYAKNVYKDSAQTEFSETSVAVSFPTASNSEYQFSADPLYGQIVTDKSSCKVYSTKIELTLKKASPGKWASLRGSESTSNETSNVSYPSSSKKAVNWAKFQVKEDADETEDFFAKLYKNVDEDTKRAMMKSYVESNGTVLTTNWDEAKLKTFEISPPEGMEPKKW</sequence>
<dbReference type="SMART" id="SM00028">
    <property type="entry name" value="TPR"/>
    <property type="match status" value="2"/>
</dbReference>
<dbReference type="InterPro" id="IPR019734">
    <property type="entry name" value="TPR_rpt"/>
</dbReference>
<evidence type="ECO:0000313" key="5">
    <source>
        <dbReference type="Proteomes" id="UP000268321"/>
    </source>
</evidence>
<dbReference type="PROSITE" id="PS51048">
    <property type="entry name" value="SGS"/>
    <property type="match status" value="1"/>
</dbReference>
<evidence type="ECO:0000259" key="2">
    <source>
        <dbReference type="PROSITE" id="PS51048"/>
    </source>
</evidence>
<name>A0A4P9ZEY1_9ASCO</name>
<dbReference type="SUPFAM" id="SSF49764">
    <property type="entry name" value="HSP20-like chaperones"/>
    <property type="match status" value="1"/>
</dbReference>
<evidence type="ECO:0000259" key="3">
    <source>
        <dbReference type="PROSITE" id="PS51203"/>
    </source>
</evidence>